<keyword evidence="9" id="KW-0677">Repeat</keyword>
<dbReference type="Pfam" id="PF00400">
    <property type="entry name" value="WD40"/>
    <property type="match status" value="3"/>
</dbReference>
<evidence type="ECO:0000256" key="14">
    <source>
        <dbReference type="ARBA" id="ARBA00045097"/>
    </source>
</evidence>
<keyword evidence="7" id="KW-0808">Transferase</keyword>
<keyword evidence="8 17" id="KW-0812">Transmembrane</keyword>
<dbReference type="CDD" id="cd04188">
    <property type="entry name" value="DPG_synthase"/>
    <property type="match status" value="1"/>
</dbReference>
<dbReference type="InterPro" id="IPR001173">
    <property type="entry name" value="Glyco_trans_2-like"/>
</dbReference>
<evidence type="ECO:0000256" key="2">
    <source>
        <dbReference type="ARBA" id="ARBA00004922"/>
    </source>
</evidence>
<evidence type="ECO:0000256" key="6">
    <source>
        <dbReference type="ARBA" id="ARBA00022676"/>
    </source>
</evidence>
<evidence type="ECO:0000256" key="9">
    <source>
        <dbReference type="ARBA" id="ARBA00022737"/>
    </source>
</evidence>
<organism evidence="19 20">
    <name type="scientific">Talaromyces pinophilus</name>
    <name type="common">Penicillium pinophilum</name>
    <dbReference type="NCBI Taxonomy" id="128442"/>
    <lineage>
        <taxon>Eukaryota</taxon>
        <taxon>Fungi</taxon>
        <taxon>Dikarya</taxon>
        <taxon>Ascomycota</taxon>
        <taxon>Pezizomycotina</taxon>
        <taxon>Eurotiomycetes</taxon>
        <taxon>Eurotiomycetidae</taxon>
        <taxon>Eurotiales</taxon>
        <taxon>Trichocomaceae</taxon>
        <taxon>Talaromyces</taxon>
        <taxon>Talaromyces sect. Talaromyces</taxon>
    </lineage>
</organism>
<dbReference type="Proteomes" id="UP000053095">
    <property type="component" value="Unassembled WGS sequence"/>
</dbReference>
<evidence type="ECO:0000256" key="12">
    <source>
        <dbReference type="ARBA" id="ARBA00022989"/>
    </source>
</evidence>
<sequence>MSEYMSQACVACVQLLSTVPPSVFLLSMAAGVIGFVALVYIILFAVAFRPRAPFPEEKTYRTLSEDGTPTRPQQLPCWQESWERDRQNTNKRAVLDIEKPELFMSVVVPAYNEEERLVGMLEETADYLQHAYGTLADQASNEQGKGKNDSVRQRKTGNGHVADEAPSKGWEILLVSDGSTDRTEEVAFEFARDHQLSLHPRAHTGPWSPDKHEGVHIPPGSIRIVTLTQNRGKGGAVTHGMRHVRGKYVVFADADGASKFSDLGKLVTAAQKVEDSEGRAVAVGSRAHMVGSEAVVKRSKLRNFLMHSFHLILWLLTPPATAKVKDTQCGFKLFSRASLPYIIPYMHSEGWIFDVEMLMLAEFAKIPVAEVPVGWREVKGSKLNVVWDNVPKVVPLTCHGHSRPVPHISFSSIVEEDQYYLISACKDNNPMLRDGVTGDWIGTFLGHKGAVWQARLSADANIAATAAADFSAKVWDTHTGECLHTLQHNHIVRAVAFPIQTNPQVLATGGMEKKLRIFDLTRSSSSASANDGSSPPISNNDDNLNSNAAAVTSYEIGPGVHGGTIKSIIWNTDYNILTTAAEDRKIRWWDLRSRHPVVEYSVEGTIGSCELNVLATRPNEAGILSVAAGKSVYLFDGAMPGKLLKKVDFRYEVASVAVNNETGRFVTGGAGEDTWARVYDLHTDEELGSSHLLLLFYRVFLGDVADEK</sequence>
<comment type="catalytic activity">
    <reaction evidence="14">
        <text>a di-trans,poly-cis-dolichyl phosphate + UDP-alpha-D-glucose = a di-trans,poly-cis-dolichyl beta-D-glucosyl phosphate + UDP</text>
        <dbReference type="Rhea" id="RHEA:15401"/>
        <dbReference type="Rhea" id="RHEA-COMP:19498"/>
        <dbReference type="Rhea" id="RHEA-COMP:19502"/>
        <dbReference type="ChEBI" id="CHEBI:57525"/>
        <dbReference type="ChEBI" id="CHEBI:57683"/>
        <dbReference type="ChEBI" id="CHEBI:58223"/>
        <dbReference type="ChEBI" id="CHEBI:58885"/>
        <dbReference type="EC" id="2.4.1.117"/>
    </reaction>
    <physiologicalReaction direction="left-to-right" evidence="14">
        <dbReference type="Rhea" id="RHEA:15402"/>
    </physiologicalReaction>
</comment>
<dbReference type="Gene3D" id="3.90.550.10">
    <property type="entry name" value="Spore Coat Polysaccharide Biosynthesis Protein SpsA, Chain A"/>
    <property type="match status" value="1"/>
</dbReference>
<evidence type="ECO:0000256" key="13">
    <source>
        <dbReference type="ARBA" id="ARBA00023136"/>
    </source>
</evidence>
<feature type="repeat" description="WD" evidence="15">
    <location>
        <begin position="444"/>
        <end position="485"/>
    </location>
</feature>
<evidence type="ECO:0000256" key="3">
    <source>
        <dbReference type="ARBA" id="ARBA00006739"/>
    </source>
</evidence>
<evidence type="ECO:0000256" key="5">
    <source>
        <dbReference type="ARBA" id="ARBA00022574"/>
    </source>
</evidence>
<evidence type="ECO:0000256" key="10">
    <source>
        <dbReference type="ARBA" id="ARBA00022824"/>
    </source>
</evidence>
<proteinExistence type="inferred from homology"/>
<dbReference type="GO" id="GO:0005789">
    <property type="term" value="C:endoplasmic reticulum membrane"/>
    <property type="evidence" value="ECO:0007669"/>
    <property type="project" value="UniProtKB-SubCell"/>
</dbReference>
<feature type="region of interest" description="Disordered" evidence="16">
    <location>
        <begin position="524"/>
        <end position="544"/>
    </location>
</feature>
<dbReference type="Pfam" id="PF00535">
    <property type="entry name" value="Glycos_transf_2"/>
    <property type="match status" value="1"/>
</dbReference>
<keyword evidence="5 15" id="KW-0853">WD repeat</keyword>
<dbReference type="Gene3D" id="2.130.10.10">
    <property type="entry name" value="YVTN repeat-like/Quinoprotein amine dehydrogenase"/>
    <property type="match status" value="1"/>
</dbReference>
<dbReference type="PROSITE" id="PS50294">
    <property type="entry name" value="WD_REPEATS_REGION"/>
    <property type="match status" value="2"/>
</dbReference>
<evidence type="ECO:0000256" key="11">
    <source>
        <dbReference type="ARBA" id="ARBA00022968"/>
    </source>
</evidence>
<protein>
    <recommendedName>
        <fullName evidence="4">dolichyl-phosphate beta-glucosyltransferase</fullName>
        <ecNumber evidence="4">2.4.1.117</ecNumber>
    </recommendedName>
</protein>
<dbReference type="AlphaFoldDB" id="A0A510NVT8"/>
<evidence type="ECO:0000256" key="7">
    <source>
        <dbReference type="ARBA" id="ARBA00022679"/>
    </source>
</evidence>
<dbReference type="InterPro" id="IPR029044">
    <property type="entry name" value="Nucleotide-diphossugar_trans"/>
</dbReference>
<evidence type="ECO:0000313" key="19">
    <source>
        <dbReference type="EMBL" id="GAM36114.1"/>
    </source>
</evidence>
<evidence type="ECO:0000256" key="4">
    <source>
        <dbReference type="ARBA" id="ARBA00012583"/>
    </source>
</evidence>
<feature type="transmembrane region" description="Helical" evidence="17">
    <location>
        <begin position="23"/>
        <end position="48"/>
    </location>
</feature>
<keyword evidence="20" id="KW-1185">Reference proteome</keyword>
<dbReference type="EMBL" id="DF933814">
    <property type="protein sequence ID" value="GAM36114.1"/>
    <property type="molecule type" value="Genomic_DNA"/>
</dbReference>
<dbReference type="InterPro" id="IPR036322">
    <property type="entry name" value="WD40_repeat_dom_sf"/>
</dbReference>
<dbReference type="PROSITE" id="PS50082">
    <property type="entry name" value="WD_REPEATS_2"/>
    <property type="match status" value="2"/>
</dbReference>
<keyword evidence="13 17" id="KW-0472">Membrane</keyword>
<keyword evidence="6" id="KW-0328">Glycosyltransferase</keyword>
<feature type="region of interest" description="Disordered" evidence="16">
    <location>
        <begin position="136"/>
        <end position="164"/>
    </location>
</feature>
<keyword evidence="12 17" id="KW-1133">Transmembrane helix</keyword>
<dbReference type="SUPFAM" id="SSF53448">
    <property type="entry name" value="Nucleotide-diphospho-sugar transferases"/>
    <property type="match status" value="1"/>
</dbReference>
<keyword evidence="10" id="KW-0256">Endoplasmic reticulum</keyword>
<dbReference type="PANTHER" id="PTHR10859">
    <property type="entry name" value="GLYCOSYL TRANSFERASE"/>
    <property type="match status" value="1"/>
</dbReference>
<dbReference type="PROSITE" id="PS00678">
    <property type="entry name" value="WD_REPEATS_1"/>
    <property type="match status" value="1"/>
</dbReference>
<feature type="repeat" description="WD" evidence="15">
    <location>
        <begin position="561"/>
        <end position="599"/>
    </location>
</feature>
<dbReference type="InterPro" id="IPR019775">
    <property type="entry name" value="WD40_repeat_CS"/>
</dbReference>
<evidence type="ECO:0000256" key="17">
    <source>
        <dbReference type="SAM" id="Phobius"/>
    </source>
</evidence>
<dbReference type="SUPFAM" id="SSF50978">
    <property type="entry name" value="WD40 repeat-like"/>
    <property type="match status" value="1"/>
</dbReference>
<comment type="subcellular location">
    <subcellularLocation>
        <location evidence="1">Endoplasmic reticulum membrane</location>
        <topology evidence="1">Single-pass membrane protein</topology>
    </subcellularLocation>
</comment>
<evidence type="ECO:0000313" key="20">
    <source>
        <dbReference type="Proteomes" id="UP000053095"/>
    </source>
</evidence>
<name>A0A510NVT8_TALPI</name>
<accession>A0A510NVT8</accession>
<evidence type="ECO:0000256" key="16">
    <source>
        <dbReference type="SAM" id="MobiDB-lite"/>
    </source>
</evidence>
<comment type="similarity">
    <text evidence="3">Belongs to the glycosyltransferase 2 family.</text>
</comment>
<feature type="domain" description="Glycosyltransferase 2-like" evidence="18">
    <location>
        <begin position="219"/>
        <end position="290"/>
    </location>
</feature>
<dbReference type="GO" id="GO:0004581">
    <property type="term" value="F:dolichyl-phosphate beta-glucosyltransferase activity"/>
    <property type="evidence" value="ECO:0007669"/>
    <property type="project" value="UniProtKB-EC"/>
</dbReference>
<evidence type="ECO:0000256" key="8">
    <source>
        <dbReference type="ARBA" id="ARBA00022692"/>
    </source>
</evidence>
<evidence type="ECO:0000256" key="15">
    <source>
        <dbReference type="PROSITE-ProRule" id="PRU00221"/>
    </source>
</evidence>
<dbReference type="InterPro" id="IPR035518">
    <property type="entry name" value="DPG_synthase"/>
</dbReference>
<reference evidence="20" key="1">
    <citation type="journal article" date="2015" name="Genome Announc.">
        <title>Draft genome sequence of Talaromyces cellulolyticus strain Y-94, a source of lignocellulosic biomass-degrading enzymes.</title>
        <authorList>
            <person name="Fujii T."/>
            <person name="Koike H."/>
            <person name="Sawayama S."/>
            <person name="Yano S."/>
            <person name="Inoue H."/>
        </authorList>
    </citation>
    <scope>NUCLEOTIDE SEQUENCE [LARGE SCALE GENOMIC DNA]</scope>
    <source>
        <strain evidence="20">Y-94</strain>
    </source>
</reference>
<dbReference type="SMART" id="SM00320">
    <property type="entry name" value="WD40"/>
    <property type="match status" value="6"/>
</dbReference>
<dbReference type="InterPro" id="IPR015943">
    <property type="entry name" value="WD40/YVTN_repeat-like_dom_sf"/>
</dbReference>
<keyword evidence="11" id="KW-0735">Signal-anchor</keyword>
<comment type="pathway">
    <text evidence="2">Protein modification; protein glycosylation.</text>
</comment>
<gene>
    <name evidence="19" type="ORF">TCE0_018r04951</name>
</gene>
<dbReference type="GO" id="GO:0006487">
    <property type="term" value="P:protein N-linked glycosylation"/>
    <property type="evidence" value="ECO:0007669"/>
    <property type="project" value="TreeGrafter"/>
</dbReference>
<evidence type="ECO:0000256" key="1">
    <source>
        <dbReference type="ARBA" id="ARBA00004389"/>
    </source>
</evidence>
<dbReference type="EC" id="2.4.1.117" evidence="4"/>
<evidence type="ECO:0000259" key="18">
    <source>
        <dbReference type="Pfam" id="PF00535"/>
    </source>
</evidence>
<dbReference type="PANTHER" id="PTHR10859:SF91">
    <property type="entry name" value="DOLICHYL-PHOSPHATE BETA-GLUCOSYLTRANSFERASE"/>
    <property type="match status" value="1"/>
</dbReference>
<dbReference type="InterPro" id="IPR001680">
    <property type="entry name" value="WD40_rpt"/>
</dbReference>